<proteinExistence type="predicted"/>
<name>A0ABT9B5N3_9BACT</name>
<dbReference type="RefSeq" id="WP_305004892.1">
    <property type="nucleotide sequence ID" value="NZ_JAUQSY010000002.1"/>
</dbReference>
<comment type="caution">
    <text evidence="1">The sequence shown here is derived from an EMBL/GenBank/DDBJ whole genome shotgun (WGS) entry which is preliminary data.</text>
</comment>
<reference evidence="1" key="1">
    <citation type="submission" date="2023-07" db="EMBL/GenBank/DDBJ databases">
        <authorList>
            <person name="Kim M.K."/>
        </authorList>
    </citation>
    <scope>NUCLEOTIDE SEQUENCE</scope>
    <source>
        <strain evidence="1">ASUV-10-1</strain>
    </source>
</reference>
<evidence type="ECO:0000313" key="2">
    <source>
        <dbReference type="Proteomes" id="UP001176429"/>
    </source>
</evidence>
<gene>
    <name evidence="1" type="ORF">Q5H93_02435</name>
</gene>
<accession>A0ABT9B5N3</accession>
<dbReference type="Proteomes" id="UP001176429">
    <property type="component" value="Unassembled WGS sequence"/>
</dbReference>
<organism evidence="1 2">
    <name type="scientific">Hymenobacter aranciens</name>
    <dbReference type="NCBI Taxonomy" id="3063996"/>
    <lineage>
        <taxon>Bacteria</taxon>
        <taxon>Pseudomonadati</taxon>
        <taxon>Bacteroidota</taxon>
        <taxon>Cytophagia</taxon>
        <taxon>Cytophagales</taxon>
        <taxon>Hymenobacteraceae</taxon>
        <taxon>Hymenobacter</taxon>
    </lineage>
</organism>
<evidence type="ECO:0000313" key="1">
    <source>
        <dbReference type="EMBL" id="MDO7873574.1"/>
    </source>
</evidence>
<keyword evidence="2" id="KW-1185">Reference proteome</keyword>
<sequence length="162" mass="17754">MKQQRTLTGINRTCWGMALLLPLLSSCDALLGKEVARLPINEVSTPGHEVVREASLQLQKGDEIALWSDMDLAYEGASPVRFQVQVTKDGTPFKELQLDPTEKNVTIGEVKTDINGSVKWRFSGKNAELVIPDAGSYTFKAMLVAAANPSLRVTKAELVLKQ</sequence>
<dbReference type="EMBL" id="JAUQSY010000002">
    <property type="protein sequence ID" value="MDO7873574.1"/>
    <property type="molecule type" value="Genomic_DNA"/>
</dbReference>
<dbReference type="PROSITE" id="PS51257">
    <property type="entry name" value="PROKAR_LIPOPROTEIN"/>
    <property type="match status" value="1"/>
</dbReference>
<protein>
    <submittedName>
        <fullName evidence="1">Uncharacterized protein</fullName>
    </submittedName>
</protein>